<feature type="compositionally biased region" description="Polar residues" evidence="5">
    <location>
        <begin position="147"/>
        <end position="161"/>
    </location>
</feature>
<keyword evidence="8" id="KW-1185">Reference proteome</keyword>
<dbReference type="InterPro" id="IPR051694">
    <property type="entry name" value="Immunoregulatory_rcpt-like"/>
</dbReference>
<dbReference type="OrthoDB" id="3263296at2759"/>
<organism evidence="7 8">
    <name type="scientific">Mycena indigotica</name>
    <dbReference type="NCBI Taxonomy" id="2126181"/>
    <lineage>
        <taxon>Eukaryota</taxon>
        <taxon>Fungi</taxon>
        <taxon>Dikarya</taxon>
        <taxon>Basidiomycota</taxon>
        <taxon>Agaricomycotina</taxon>
        <taxon>Agaricomycetes</taxon>
        <taxon>Agaricomycetidae</taxon>
        <taxon>Agaricales</taxon>
        <taxon>Marasmiineae</taxon>
        <taxon>Mycenaceae</taxon>
        <taxon>Mycena</taxon>
    </lineage>
</organism>
<feature type="compositionally biased region" description="Low complexity" evidence="5">
    <location>
        <begin position="55"/>
        <end position="100"/>
    </location>
</feature>
<evidence type="ECO:0000256" key="3">
    <source>
        <dbReference type="ARBA" id="ARBA00022989"/>
    </source>
</evidence>
<dbReference type="AlphaFoldDB" id="A0A8H6T274"/>
<dbReference type="Proteomes" id="UP000636479">
    <property type="component" value="Unassembled WGS sequence"/>
</dbReference>
<gene>
    <name evidence="7" type="ORF">MIND_00325300</name>
</gene>
<sequence length="370" mass="39168">MLRANHHRLARDLSDLFPFADPSKPSSPPAGGDGGNKSNSAPPQQPSSSPPAPSSTPSKGNNNNDGKEQNNNQSSSPPRSTTTSTPEPASKTSNLTQSTSTPPPSSALPSSTSLKPSSTSKTTPIVAGNNVKSQTDRFSTPVGDLGSMTTAPGISESPSSNPVGASGDINVGAVIGGVAGGIAAVALIFFVCMFFIRRRRNNNSDEFDPVSFRKSASMMNETSDPFNPRPPTMIERKLTGHNVAPSVSSFQGANMAGAGAYSGHGSDEGHQYDVYQQQPYQAHQPIQPRQQYTYGQTYDNGAYGPEGSDHGHDVEYNGPYSSEPHAQDIYAAEAYAYPHDDQVVVSPGMHSQEMGHYNHQQQQHDAYGGM</sequence>
<feature type="compositionally biased region" description="Low complexity" evidence="5">
    <location>
        <begin position="107"/>
        <end position="124"/>
    </location>
</feature>
<evidence type="ECO:0000256" key="5">
    <source>
        <dbReference type="SAM" id="MobiDB-lite"/>
    </source>
</evidence>
<evidence type="ECO:0000256" key="1">
    <source>
        <dbReference type="ARBA" id="ARBA00004167"/>
    </source>
</evidence>
<evidence type="ECO:0000313" key="7">
    <source>
        <dbReference type="EMBL" id="KAF7309544.1"/>
    </source>
</evidence>
<keyword evidence="4 6" id="KW-0472">Membrane</keyword>
<dbReference type="RefSeq" id="XP_037222994.1">
    <property type="nucleotide sequence ID" value="XM_037360109.1"/>
</dbReference>
<keyword evidence="3 6" id="KW-1133">Transmembrane helix</keyword>
<dbReference type="EMBL" id="JACAZF010000003">
    <property type="protein sequence ID" value="KAF7309544.1"/>
    <property type="molecule type" value="Genomic_DNA"/>
</dbReference>
<feature type="compositionally biased region" description="Pro residues" evidence="5">
    <location>
        <begin position="43"/>
        <end position="54"/>
    </location>
</feature>
<evidence type="ECO:0000256" key="2">
    <source>
        <dbReference type="ARBA" id="ARBA00022692"/>
    </source>
</evidence>
<dbReference type="GeneID" id="59342625"/>
<name>A0A8H6T274_9AGAR</name>
<dbReference type="GO" id="GO:0071944">
    <property type="term" value="C:cell periphery"/>
    <property type="evidence" value="ECO:0007669"/>
    <property type="project" value="UniProtKB-ARBA"/>
</dbReference>
<keyword evidence="2 6" id="KW-0812">Transmembrane</keyword>
<protein>
    <submittedName>
        <fullName evidence="7">Uncharacterized protein</fullName>
    </submittedName>
</protein>
<dbReference type="PANTHER" id="PTHR15549">
    <property type="entry name" value="PAIRED IMMUNOGLOBULIN-LIKE TYPE 2 RECEPTOR"/>
    <property type="match status" value="1"/>
</dbReference>
<dbReference type="GO" id="GO:0016020">
    <property type="term" value="C:membrane"/>
    <property type="evidence" value="ECO:0007669"/>
    <property type="project" value="UniProtKB-SubCell"/>
</dbReference>
<reference evidence="7" key="1">
    <citation type="submission" date="2020-05" db="EMBL/GenBank/DDBJ databases">
        <title>Mycena genomes resolve the evolution of fungal bioluminescence.</title>
        <authorList>
            <person name="Tsai I.J."/>
        </authorList>
    </citation>
    <scope>NUCLEOTIDE SEQUENCE</scope>
    <source>
        <strain evidence="7">171206Taipei</strain>
    </source>
</reference>
<feature type="region of interest" description="Disordered" evidence="5">
    <location>
        <begin position="1"/>
        <end position="161"/>
    </location>
</feature>
<evidence type="ECO:0000256" key="6">
    <source>
        <dbReference type="SAM" id="Phobius"/>
    </source>
</evidence>
<evidence type="ECO:0000313" key="8">
    <source>
        <dbReference type="Proteomes" id="UP000636479"/>
    </source>
</evidence>
<accession>A0A8H6T274</accession>
<proteinExistence type="predicted"/>
<feature type="transmembrane region" description="Helical" evidence="6">
    <location>
        <begin position="171"/>
        <end position="196"/>
    </location>
</feature>
<feature type="region of interest" description="Disordered" evidence="5">
    <location>
        <begin position="299"/>
        <end position="322"/>
    </location>
</feature>
<comment type="subcellular location">
    <subcellularLocation>
        <location evidence="1">Membrane</location>
        <topology evidence="1">Single-pass membrane protein</topology>
    </subcellularLocation>
</comment>
<evidence type="ECO:0000256" key="4">
    <source>
        <dbReference type="ARBA" id="ARBA00023136"/>
    </source>
</evidence>
<comment type="caution">
    <text evidence="7">The sequence shown here is derived from an EMBL/GenBank/DDBJ whole genome shotgun (WGS) entry which is preliminary data.</text>
</comment>